<dbReference type="InterPro" id="IPR050517">
    <property type="entry name" value="DDR_Repair_Kinase"/>
</dbReference>
<organism evidence="9 10">
    <name type="scientific">Carpediemonas membranifera</name>
    <dbReference type="NCBI Taxonomy" id="201153"/>
    <lineage>
        <taxon>Eukaryota</taxon>
        <taxon>Metamonada</taxon>
        <taxon>Carpediemonas-like organisms</taxon>
        <taxon>Carpediemonas</taxon>
    </lineage>
</organism>
<keyword evidence="6" id="KW-0539">Nucleus</keyword>
<dbReference type="PROSITE" id="PS00916">
    <property type="entry name" value="PI3_4_KINASE_2"/>
    <property type="match status" value="1"/>
</dbReference>
<evidence type="ECO:0000256" key="4">
    <source>
        <dbReference type="ARBA" id="ARBA00022763"/>
    </source>
</evidence>
<dbReference type="EMBL" id="JAHDYR010000069">
    <property type="protein sequence ID" value="KAG9389488.1"/>
    <property type="molecule type" value="Genomic_DNA"/>
</dbReference>
<evidence type="ECO:0000256" key="7">
    <source>
        <dbReference type="ARBA" id="ARBA00024420"/>
    </source>
</evidence>
<dbReference type="GO" id="GO:0004674">
    <property type="term" value="F:protein serine/threonine kinase activity"/>
    <property type="evidence" value="ECO:0007669"/>
    <property type="project" value="UniProtKB-KW"/>
</dbReference>
<comment type="subcellular location">
    <subcellularLocation>
        <location evidence="1">Nucleus</location>
    </subcellularLocation>
</comment>
<keyword evidence="5 9" id="KW-0418">Kinase</keyword>
<dbReference type="InterPro" id="IPR000403">
    <property type="entry name" value="PI3/4_kinase_cat_dom"/>
</dbReference>
<dbReference type="InterPro" id="IPR018936">
    <property type="entry name" value="PI3/4_kinase_CS"/>
</dbReference>
<dbReference type="Gene3D" id="3.30.1010.10">
    <property type="entry name" value="Phosphatidylinositol 3-kinase Catalytic Subunit, Chain A, domain 4"/>
    <property type="match status" value="1"/>
</dbReference>
<evidence type="ECO:0000256" key="3">
    <source>
        <dbReference type="ARBA" id="ARBA00022679"/>
    </source>
</evidence>
<dbReference type="PROSITE" id="PS50290">
    <property type="entry name" value="PI3_4_KINASE_3"/>
    <property type="match status" value="1"/>
</dbReference>
<evidence type="ECO:0000256" key="6">
    <source>
        <dbReference type="ARBA" id="ARBA00023242"/>
    </source>
</evidence>
<dbReference type="InterPro" id="IPR011009">
    <property type="entry name" value="Kinase-like_dom_sf"/>
</dbReference>
<dbReference type="Pfam" id="PF00454">
    <property type="entry name" value="PI3_PI4_kinase"/>
    <property type="match status" value="1"/>
</dbReference>
<dbReference type="GO" id="GO:0005694">
    <property type="term" value="C:chromosome"/>
    <property type="evidence" value="ECO:0007669"/>
    <property type="project" value="TreeGrafter"/>
</dbReference>
<evidence type="ECO:0000313" key="9">
    <source>
        <dbReference type="EMBL" id="KAG9389488.1"/>
    </source>
</evidence>
<protein>
    <recommendedName>
        <fullName evidence="7">Serine/threonine-protein kinase ATR</fullName>
    </recommendedName>
</protein>
<dbReference type="PANTHER" id="PTHR11139">
    <property type="entry name" value="ATAXIA TELANGIECTASIA MUTATED ATM -RELATED"/>
    <property type="match status" value="1"/>
</dbReference>
<keyword evidence="4" id="KW-0227">DNA damage</keyword>
<dbReference type="Proteomes" id="UP000717585">
    <property type="component" value="Unassembled WGS sequence"/>
</dbReference>
<keyword evidence="3" id="KW-0808">Transferase</keyword>
<feature type="domain" description="PI3K/PI4K catalytic" evidence="8">
    <location>
        <begin position="1948"/>
        <end position="2282"/>
    </location>
</feature>
<evidence type="ECO:0000259" key="8">
    <source>
        <dbReference type="PROSITE" id="PS50290"/>
    </source>
</evidence>
<dbReference type="OrthoDB" id="381190at2759"/>
<proteinExistence type="predicted"/>
<evidence type="ECO:0000256" key="5">
    <source>
        <dbReference type="ARBA" id="ARBA00022777"/>
    </source>
</evidence>
<dbReference type="PANTHER" id="PTHR11139:SF69">
    <property type="entry name" value="SERINE_THREONINE-PROTEIN KINASE ATR"/>
    <property type="match status" value="1"/>
</dbReference>
<dbReference type="SUPFAM" id="SSF56112">
    <property type="entry name" value="Protein kinase-like (PK-like)"/>
    <property type="match status" value="1"/>
</dbReference>
<evidence type="ECO:0000256" key="1">
    <source>
        <dbReference type="ARBA" id="ARBA00004123"/>
    </source>
</evidence>
<evidence type="ECO:0000256" key="2">
    <source>
        <dbReference type="ARBA" id="ARBA00022527"/>
    </source>
</evidence>
<dbReference type="Gene3D" id="1.10.1070.11">
    <property type="entry name" value="Phosphatidylinositol 3-/4-kinase, catalytic domain"/>
    <property type="match status" value="1"/>
</dbReference>
<dbReference type="SMART" id="SM00146">
    <property type="entry name" value="PI3Kc"/>
    <property type="match status" value="1"/>
</dbReference>
<comment type="caution">
    <text evidence="9">The sequence shown here is derived from an EMBL/GenBank/DDBJ whole genome shotgun (WGS) entry which is preliminary data.</text>
</comment>
<dbReference type="GO" id="GO:0005634">
    <property type="term" value="C:nucleus"/>
    <property type="evidence" value="ECO:0007669"/>
    <property type="project" value="UniProtKB-SubCell"/>
</dbReference>
<dbReference type="GO" id="GO:0000723">
    <property type="term" value="P:telomere maintenance"/>
    <property type="evidence" value="ECO:0007669"/>
    <property type="project" value="TreeGrafter"/>
</dbReference>
<dbReference type="GO" id="GO:0000077">
    <property type="term" value="P:DNA damage checkpoint signaling"/>
    <property type="evidence" value="ECO:0007669"/>
    <property type="project" value="TreeGrafter"/>
</dbReference>
<evidence type="ECO:0000313" key="10">
    <source>
        <dbReference type="Proteomes" id="UP000717585"/>
    </source>
</evidence>
<name>A0A8J6APH0_9EUKA</name>
<accession>A0A8J6APH0</accession>
<reference evidence="9" key="1">
    <citation type="submission" date="2021-05" db="EMBL/GenBank/DDBJ databases">
        <title>A free-living protist that lacks canonical eukaryotic 1 DNA replication and segregation systems.</title>
        <authorList>
            <person name="Salas-Leiva D.E."/>
            <person name="Tromer E.C."/>
            <person name="Curtis B.A."/>
            <person name="Jerlstrom-Hultqvist J."/>
            <person name="Kolisko M."/>
            <person name="Yi Z."/>
            <person name="Salas-Leiva J.S."/>
            <person name="Gallot-Lavallee L."/>
            <person name="Kops G.J.P.L."/>
            <person name="Archibald J.M."/>
            <person name="Simpson A.G.B."/>
            <person name="Roger A.J."/>
        </authorList>
    </citation>
    <scope>NUCLEOTIDE SEQUENCE</scope>
    <source>
        <strain evidence="9">BICM</strain>
    </source>
</reference>
<keyword evidence="10" id="KW-1185">Reference proteome</keyword>
<gene>
    <name evidence="9" type="ORF">J8273_8780</name>
</gene>
<dbReference type="InterPro" id="IPR036940">
    <property type="entry name" value="PI3/4_kinase_cat_sf"/>
</dbReference>
<dbReference type="GO" id="GO:0006281">
    <property type="term" value="P:DNA repair"/>
    <property type="evidence" value="ECO:0007669"/>
    <property type="project" value="TreeGrafter"/>
</dbReference>
<keyword evidence="2" id="KW-0723">Serine/threonine-protein kinase</keyword>
<sequence>MIPALENASQELVQKYSIASLIAHAVSTGPHFDSAAITTIENIRPIVHSLPPYAQNALAIMLSKIPFSGRIGSFLHDLPSQHVPIETPIDAEYRTAFELYAEASWLHTDPYVFLLTLVQSPPHAMLTSPTEAPATLKTVPVRLKLAAMSRILDYAGPPPQNMEHVVKASVTFIFGLLRVTAKARSCIPTATDILSKLCYSPQARRKIIALALARMFPQVDSIEPRPVDLLLAASALRAIVTRDEMHMVTDHLLAPSDHYWIDEMSRTAPKILAETIDCFISLPRPLLPGQPTTQATLATPLALVVQARWGQTAPSIGTDNVSNLCQEMALAVALADALGGHTQQLLDLLTAMSNLHGFPGLGGSVPCRRAEAGPGGRANCVGAVISWGGAGLGGSGVMWNVSARLCFELLAMAGQSNDEREKIQLEAAANNLLVAKPDTGGSLESDQGMAIALEIVSMHHVPDFVVKTVVDRAVAGLQSGRASPELSASLARFIIREHWNAVETVKIRQVFGLESQIHPPSFWYNPDLLTPHREQLIASLSLLQPIQTTTMLPAVAILCSRVAMDQATASESEGGPTDEDNSTTAVWKPLVDVLADADFILPAAVAGVLLAVVDVPFVNPPAAPREGLVLQAMGSVHRAVVGLHCALAGNEADRIWAAHAVAKMVHRSLESSLETSQTISESFFEPVPNLPLPLVSDSPIYQGSAHDLYLNVLLATPALGAVHLLHVVTDPDAVEALYTAVGFPADRFLRDLVALSFAIMFTDQFQYLITTSSPIQWTIPDPTPDSVTTMLDNLCNWARPIISGDWAPTTVASLILPATYSLGESKRILDLRACLVDLIPDPGFYMVGYSDLYKLAADSESGHTIQDITPICQIVPDLLLQAEIHLSSLPPRHASPLLCAIPPSPSDDSPTPTLFRAGRYMRLLLTLSQSLPDAVTPWLNKLLGIVEVACHQPPLAQLGQTLHLSLIDSLSGKFKSNDSLPLEEMLANPDYCRLLTALGLNLVLPTPTRSNAVSLVRFTHPKYHGQINTGSDIDAHAFVQHLVRELRRMPDPLKLVTLTCLAELLVTPQWVKALSRTTSAAARMGGIPASPGAILMAPESNDCVRLLVTELGSISAAALRPVASKCLACLGPIPPAPQPRFVPDFARTRLSDRTVALVAYLIANPLTDLFTAGNDDPELRFLTQELVSTSPSACPEILAPFKVSRFVVTDEGPLLESGQRDLLSMPAGLWALDVLADNGVGLAPAELITRPALRQLGSNEAMLPVIQPMLLCQTSMIHTLGERAEHFDSLFKDLDAVLVPHHGRPSHVTQLAIDTLLALEEVTEPPPPINRNRLRTRRRAPISPARLAEACFANNKLSDAFRLLVMSSGQHSNLFIPGPEPGGLDDESMLEEETETLTQSLDTHALAVRISEALDRVDTRPFMTALETWEPLVEAGHTAPLSGPLSFVSDLHKALYPDSPASVLDFVNISQSPLALSVHEELAELQKALGYSSSANDGGRSTSLTLAELEDVWAARAAIVGRHSAVNHAMLARSRVAMVSRIVDQSECLKSELFTHIVTSASKSLHVLGLEREAYDLCCLSTVQQDPPLLFQMAMSAPIQDRAELLSALIDNPATVTSLKAKAALKLAQLSTSRQNSYSTTNADFKRASSYCEVGGDPAQLGLVCFCHACACQDHLHEICRTIKSEIEQKQLSSHEKWSGRLRSLRDDASAQFSTAVQQFIKAATLHEPIALQSISRMILTLSETLDIKTFGLTNEALWIPQGRVSTVTSSISVAPHLLLRTMAPLIGLLGNTCYNRMLCDCACRLMAEVGLKFPQQVAWAIHGTLHSKAPPGARSEIAIRQATACSNAEGVIRRLISAGGRDSGAVQAHITAVTGLIQKITGFQSSRAMNKSSRPHVDHRLMLHNRIQPGQVPILVPSFTAMYPSGTVHELVQHDDLLLFPCVSRLKFSGVQSMQSLRAPITLPFEAHDGSVVTFLAKTRDDLRIDSRICVLMDVINDCLKSSRPPSLAGRHVVFNPYFVCHFGDQAVQVDAHRYEKGGLIEFMRGCVQLREAIAEGFEYAPYGPGGLRVKQNAFMALCKSNFLSSRDGHAKEESKRVANFKALTTPPGECAPAFRHFFLHNFLSGTSFVEAVWAFTRTIAIWSVLGWIMGLGDRHVENILLNRDSGAAWHIDFDCCFNRAVMLAVPETVPFRMTPNIVDAMGPGGLTRVSRSMADFVRLLQKYRERVVNMLRTFQDDPAWSTNLRGAVDAAVDRLDCRDPDTRCRELINVARDPVNLTLMFQGWQPIL</sequence>